<dbReference type="PANTHER" id="PTHR34819:SF3">
    <property type="entry name" value="CELL SURFACE PROTEIN"/>
    <property type="match status" value="1"/>
</dbReference>
<feature type="domain" description="DUF11" evidence="1">
    <location>
        <begin position="172"/>
        <end position="287"/>
    </location>
</feature>
<accession>A0A3B0TM02</accession>
<dbReference type="InterPro" id="IPR001434">
    <property type="entry name" value="OmcB-like_DUF11"/>
</dbReference>
<dbReference type="AlphaFoldDB" id="A0A3B0TM02"/>
<feature type="domain" description="DUF11" evidence="1">
    <location>
        <begin position="293"/>
        <end position="408"/>
    </location>
</feature>
<gene>
    <name evidence="2" type="ORF">MNBD_ACTINO02-1385</name>
</gene>
<feature type="non-terminal residue" evidence="2">
    <location>
        <position position="1"/>
    </location>
</feature>
<name>A0A3B0TM02_9ZZZZ</name>
<feature type="non-terminal residue" evidence="2">
    <location>
        <position position="444"/>
    </location>
</feature>
<evidence type="ECO:0000259" key="1">
    <source>
        <dbReference type="Pfam" id="PF01345"/>
    </source>
</evidence>
<feature type="domain" description="DUF11" evidence="1">
    <location>
        <begin position="414"/>
        <end position="444"/>
    </location>
</feature>
<evidence type="ECO:0000313" key="2">
    <source>
        <dbReference type="EMBL" id="VAW08066.1"/>
    </source>
</evidence>
<dbReference type="InterPro" id="IPR051172">
    <property type="entry name" value="Chlamydia_OmcB"/>
</dbReference>
<protein>
    <submittedName>
        <fullName evidence="2">Internalin, putative</fullName>
    </submittedName>
</protein>
<dbReference type="EMBL" id="UOEK01000436">
    <property type="protein sequence ID" value="VAW08066.1"/>
    <property type="molecule type" value="Genomic_DNA"/>
</dbReference>
<dbReference type="PANTHER" id="PTHR34819">
    <property type="entry name" value="LARGE CYSTEINE-RICH PERIPLASMIC PROTEIN OMCB"/>
    <property type="match status" value="1"/>
</dbReference>
<dbReference type="Gene3D" id="2.60.40.3080">
    <property type="match status" value="3"/>
</dbReference>
<dbReference type="NCBIfam" id="TIGR01451">
    <property type="entry name" value="B_ant_repeat"/>
    <property type="match status" value="4"/>
</dbReference>
<organism evidence="2">
    <name type="scientific">hydrothermal vent metagenome</name>
    <dbReference type="NCBI Taxonomy" id="652676"/>
    <lineage>
        <taxon>unclassified sequences</taxon>
        <taxon>metagenomes</taxon>
        <taxon>ecological metagenomes</taxon>
    </lineage>
</organism>
<sequence length="444" mass="43475">AVATLTITATVDTGSAGTVVVNTAAVTGVNETDTDTANDADAASIDVPAVNLIVAKSVNDTTPNPGQSITYTVQVTNGGPDTATGVALLDALPTGVTFVSASTSQGSYTAPTWTVGSITNGSTSTLTIVATVDSGTEGSTILNTAAVSAVNETDTNPANDSDDASINVPAVDVTVSKVVDTATANPGDTVTFTITAGNSGPGTATGVVITDVLPTGLTLLSATPSLGTMTGSTWTVGALGDGASATLTIVTTVDSGTAGSTITNTATLTGVTEVDTEPSNDSSAATVFVNAVDLTVTKTVDNATPNPGDTIVYTVSVSNLGPDAATGVTLVDTLPIGTTIVGAVPSQGSYVGSTWTVGTISSGTTATLALTVTVDAGTAGSTIVNTATLTQINETDTDPSNDSDSVSVVVPAIDLAVTKTVDKPTAVEGETITYTVVVTNVGPD</sequence>
<dbReference type="InterPro" id="IPR047589">
    <property type="entry name" value="DUF11_rpt"/>
</dbReference>
<reference evidence="2" key="1">
    <citation type="submission" date="2018-06" db="EMBL/GenBank/DDBJ databases">
        <authorList>
            <person name="Zhirakovskaya E."/>
        </authorList>
    </citation>
    <scope>NUCLEOTIDE SEQUENCE</scope>
</reference>
<feature type="domain" description="DUF11" evidence="1">
    <location>
        <begin position="52"/>
        <end position="166"/>
    </location>
</feature>
<dbReference type="Pfam" id="PF01345">
    <property type="entry name" value="DUF11"/>
    <property type="match status" value="4"/>
</dbReference>
<proteinExistence type="predicted"/>